<accession>A0A7J7CXM9</accession>
<dbReference type="OrthoDB" id="1921042at2759"/>
<name>A0A7J7CXM9_TRIWF</name>
<comment type="caution">
    <text evidence="2">The sequence shown here is derived from an EMBL/GenBank/DDBJ whole genome shotgun (WGS) entry which is preliminary data.</text>
</comment>
<dbReference type="PANTHER" id="PTHR35306:SF1">
    <property type="entry name" value="VQ DOMAIN-CONTAINING PROTEIN"/>
    <property type="match status" value="1"/>
</dbReference>
<reference evidence="2 3" key="1">
    <citation type="journal article" date="2020" name="Nat. Commun.">
        <title>Genome of Tripterygium wilfordii and identification of cytochrome P450 involved in triptolide biosynthesis.</title>
        <authorList>
            <person name="Tu L."/>
            <person name="Su P."/>
            <person name="Zhang Z."/>
            <person name="Gao L."/>
            <person name="Wang J."/>
            <person name="Hu T."/>
            <person name="Zhou J."/>
            <person name="Zhang Y."/>
            <person name="Zhao Y."/>
            <person name="Liu Y."/>
            <person name="Song Y."/>
            <person name="Tong Y."/>
            <person name="Lu Y."/>
            <person name="Yang J."/>
            <person name="Xu C."/>
            <person name="Jia M."/>
            <person name="Peters R.J."/>
            <person name="Huang L."/>
            <person name="Gao W."/>
        </authorList>
    </citation>
    <scope>NUCLEOTIDE SEQUENCE [LARGE SCALE GENOMIC DNA]</scope>
    <source>
        <strain evidence="3">cv. XIE 37</strain>
        <tissue evidence="2">Leaf</tissue>
    </source>
</reference>
<feature type="region of interest" description="Disordered" evidence="1">
    <location>
        <begin position="166"/>
        <end position="188"/>
    </location>
</feature>
<dbReference type="Pfam" id="PF15365">
    <property type="entry name" value="PNRC"/>
    <property type="match status" value="1"/>
</dbReference>
<dbReference type="InterPro" id="IPR028322">
    <property type="entry name" value="PNRC-like_rgn"/>
</dbReference>
<sequence length="207" mass="22811">METLVAVPQYRNQYHSGVKSHGHADRVGSSPYREFREISCRTFDSGEGILPTPYRFYSTPVAKRAPPLSPKTASPTDFSLSFETPLSKTTSFKSTPISIKTKNAKFCNDKMYKENLSFSERWAGPAYSNSPPPSCLPIPKFSVKAKRTVSLELPGNSDAVIDFHPTAKSAPASPTRAHKPSPNELFNGVDSATKTLRRILNLDATDE</sequence>
<proteinExistence type="predicted"/>
<dbReference type="GO" id="GO:0016071">
    <property type="term" value="P:mRNA metabolic process"/>
    <property type="evidence" value="ECO:0007669"/>
    <property type="project" value="UniProtKB-ARBA"/>
</dbReference>
<keyword evidence="3" id="KW-1185">Reference proteome</keyword>
<dbReference type="PANTHER" id="PTHR35306">
    <property type="entry name" value="BNAA03G57290D PROTEIN"/>
    <property type="match status" value="1"/>
</dbReference>
<protein>
    <submittedName>
        <fullName evidence="2">Uncharacterized protein</fullName>
    </submittedName>
</protein>
<evidence type="ECO:0000256" key="1">
    <source>
        <dbReference type="SAM" id="MobiDB-lite"/>
    </source>
</evidence>
<dbReference type="Proteomes" id="UP000593562">
    <property type="component" value="Unassembled WGS sequence"/>
</dbReference>
<dbReference type="FunCoup" id="A0A7J7CXM9">
    <property type="interactions" value="959"/>
</dbReference>
<gene>
    <name evidence="2" type="ORF">HS088_TW12G00044</name>
</gene>
<dbReference type="InParanoid" id="A0A7J7CXM9"/>
<evidence type="ECO:0000313" key="2">
    <source>
        <dbReference type="EMBL" id="KAF5738851.1"/>
    </source>
</evidence>
<evidence type="ECO:0000313" key="3">
    <source>
        <dbReference type="Proteomes" id="UP000593562"/>
    </source>
</evidence>
<dbReference type="AlphaFoldDB" id="A0A7J7CXM9"/>
<dbReference type="EMBL" id="JAAARO010000012">
    <property type="protein sequence ID" value="KAF5738851.1"/>
    <property type="molecule type" value="Genomic_DNA"/>
</dbReference>
<organism evidence="2 3">
    <name type="scientific">Tripterygium wilfordii</name>
    <name type="common">Thunder God vine</name>
    <dbReference type="NCBI Taxonomy" id="458696"/>
    <lineage>
        <taxon>Eukaryota</taxon>
        <taxon>Viridiplantae</taxon>
        <taxon>Streptophyta</taxon>
        <taxon>Embryophyta</taxon>
        <taxon>Tracheophyta</taxon>
        <taxon>Spermatophyta</taxon>
        <taxon>Magnoliopsida</taxon>
        <taxon>eudicotyledons</taxon>
        <taxon>Gunneridae</taxon>
        <taxon>Pentapetalae</taxon>
        <taxon>rosids</taxon>
        <taxon>fabids</taxon>
        <taxon>Celastrales</taxon>
        <taxon>Celastraceae</taxon>
        <taxon>Tripterygium</taxon>
    </lineage>
</organism>